<dbReference type="InterPro" id="IPR007159">
    <property type="entry name" value="SpoVT-AbrB_dom"/>
</dbReference>
<dbReference type="Pfam" id="PF04014">
    <property type="entry name" value="MazE_antitoxin"/>
    <property type="match status" value="1"/>
</dbReference>
<organism evidence="4 5">
    <name type="scientific">Natrarchaeobaculum sulfurireducens</name>
    <dbReference type="NCBI Taxonomy" id="2044521"/>
    <lineage>
        <taxon>Archaea</taxon>
        <taxon>Methanobacteriati</taxon>
        <taxon>Methanobacteriota</taxon>
        <taxon>Stenosarchaea group</taxon>
        <taxon>Halobacteria</taxon>
        <taxon>Halobacteriales</taxon>
        <taxon>Natrialbaceae</taxon>
        <taxon>Natrarchaeobaculum</taxon>
    </lineage>
</organism>
<dbReference type="EMBL" id="CP024047">
    <property type="protein sequence ID" value="AXR78972.1"/>
    <property type="molecule type" value="Genomic_DNA"/>
</dbReference>
<name>A0A346PN89_9EURY</name>
<dbReference type="Proteomes" id="UP000258707">
    <property type="component" value="Chromosome"/>
</dbReference>
<dbReference type="KEGG" id="nan:AArc1_2659"/>
<dbReference type="SUPFAM" id="SSF89447">
    <property type="entry name" value="AbrB/MazE/MraZ-like"/>
    <property type="match status" value="1"/>
</dbReference>
<accession>A0A346PHH7</accession>
<accession>A0A346PN89</accession>
<sequence>MSVDVDPNENKTRAERSIRKSGNSFVVSIPPEILQSAGMSEGDRATLEADIGGETIQIHRNTDA</sequence>
<reference evidence="5" key="2">
    <citation type="submission" date="2018-02" db="EMBL/GenBank/DDBJ databases">
        <title>Phenotypic and genomic properties of facultatively anaerobic sulfur-reducing natronoarchaea from hypersaline soda lakes.</title>
        <authorList>
            <person name="Sorokin D.Y."/>
            <person name="Kublanov I.V."/>
            <person name="Roman P."/>
            <person name="Sinninghe Damste J.S."/>
            <person name="Golyshin P.N."/>
            <person name="Rojo D."/>
            <person name="Ciordia S."/>
            <person name="Mena M.D.C."/>
            <person name="Ferrer M."/>
            <person name="Messina E."/>
            <person name="Smedile F."/>
            <person name="La Spada G."/>
            <person name="La Cono V."/>
            <person name="Yakimov M.M."/>
        </authorList>
    </citation>
    <scope>NUCLEOTIDE SEQUENCE [LARGE SCALE GENOMIC DNA]</scope>
    <source>
        <strain evidence="5">AArc-Mg</strain>
    </source>
</reference>
<gene>
    <name evidence="3" type="ORF">AArc1_2659</name>
    <name evidence="4" type="ORF">AArcMg_0966</name>
</gene>
<evidence type="ECO:0000313" key="4">
    <source>
        <dbReference type="EMBL" id="AXR80984.1"/>
    </source>
</evidence>
<feature type="domain" description="SpoVT-AbrB" evidence="2">
    <location>
        <begin position="18"/>
        <end position="53"/>
    </location>
</feature>
<protein>
    <recommendedName>
        <fullName evidence="2">SpoVT-AbrB domain-containing protein</fullName>
    </recommendedName>
</protein>
<dbReference type="GO" id="GO:0003677">
    <property type="term" value="F:DNA binding"/>
    <property type="evidence" value="ECO:0007669"/>
    <property type="project" value="InterPro"/>
</dbReference>
<evidence type="ECO:0000313" key="6">
    <source>
        <dbReference type="Proteomes" id="UP000258707"/>
    </source>
</evidence>
<evidence type="ECO:0000259" key="2">
    <source>
        <dbReference type="Pfam" id="PF04014"/>
    </source>
</evidence>
<dbReference type="InterPro" id="IPR037914">
    <property type="entry name" value="SpoVT-AbrB_sf"/>
</dbReference>
<reference evidence="6" key="1">
    <citation type="submission" date="2017-10" db="EMBL/GenBank/DDBJ databases">
        <title>Phenotypic and genomic properties of facultatively anaerobic sulfur-reducing natronoarchaea from hypersaline soda lakes.</title>
        <authorList>
            <person name="Sorokin D.Y."/>
            <person name="Kublanov I.V."/>
            <person name="Roman P."/>
            <person name="Sinninghe Damste J.S."/>
            <person name="Golyshin P.N."/>
            <person name="Rojo D."/>
            <person name="Ciordia S."/>
            <person name="Mena Md.C."/>
            <person name="Ferrer M."/>
            <person name="Messina E."/>
            <person name="Smedile F."/>
            <person name="La Spada G."/>
            <person name="La Cono V."/>
            <person name="Yakimov M.M."/>
        </authorList>
    </citation>
    <scope>NUCLEOTIDE SEQUENCE [LARGE SCALE GENOMIC DNA]</scope>
    <source>
        <strain evidence="6">AArc1</strain>
    </source>
</reference>
<dbReference type="GeneID" id="37641463"/>
<dbReference type="KEGG" id="nag:AArcMg_0966"/>
<dbReference type="Proteomes" id="UP000258613">
    <property type="component" value="Chromosome"/>
</dbReference>
<feature type="region of interest" description="Disordered" evidence="1">
    <location>
        <begin position="1"/>
        <end position="23"/>
    </location>
</feature>
<dbReference type="AlphaFoldDB" id="A0A346PN89"/>
<evidence type="ECO:0000313" key="5">
    <source>
        <dbReference type="Proteomes" id="UP000258613"/>
    </source>
</evidence>
<dbReference type="RefSeq" id="WP_117364979.1">
    <property type="nucleotide sequence ID" value="NZ_CP024047.1"/>
</dbReference>
<reference evidence="4" key="3">
    <citation type="journal article" date="2019" name="Int. J. Syst. Evol. Microbiol.">
        <title>Natronolimnobius sulfurireducens sp. nov. and Halalkaliarchaeum desulfuricum gen. nov., sp. nov., the first sulfur-respiring alkaliphilic haloarchaea from hypersaline alkaline lakes.</title>
        <authorList>
            <person name="Sorokin D.Y."/>
            <person name="Yakimov M."/>
            <person name="Messina E."/>
            <person name="Merkel A.Y."/>
            <person name="Bale N.J."/>
            <person name="Sinninghe Damste J.S."/>
        </authorList>
    </citation>
    <scope>NUCLEOTIDE SEQUENCE</scope>
    <source>
        <strain evidence="4">AArc-Mg</strain>
        <strain evidence="3">AArc1</strain>
    </source>
</reference>
<keyword evidence="5" id="KW-1185">Reference proteome</keyword>
<feature type="compositionally biased region" description="Basic and acidic residues" evidence="1">
    <location>
        <begin position="8"/>
        <end position="18"/>
    </location>
</feature>
<evidence type="ECO:0000256" key="1">
    <source>
        <dbReference type="SAM" id="MobiDB-lite"/>
    </source>
</evidence>
<dbReference type="EMBL" id="CP027033">
    <property type="protein sequence ID" value="AXR80984.1"/>
    <property type="molecule type" value="Genomic_DNA"/>
</dbReference>
<dbReference type="OrthoDB" id="382844at2157"/>
<proteinExistence type="predicted"/>
<evidence type="ECO:0000313" key="3">
    <source>
        <dbReference type="EMBL" id="AXR78972.1"/>
    </source>
</evidence>
<dbReference type="Gene3D" id="2.10.260.10">
    <property type="match status" value="1"/>
</dbReference>